<reference evidence="1 2" key="1">
    <citation type="submission" date="2012-02" db="EMBL/GenBank/DDBJ databases">
        <title>Complete Genome Sequence of Cronobacter sakazakii Bacteriophage CR9.</title>
        <authorList>
            <person name="Shin H."/>
            <person name="Lee J.-H."/>
            <person name="Kim Y."/>
            <person name="Ryu S."/>
        </authorList>
    </citation>
    <scope>NUCLEOTIDE SEQUENCE [LARGE SCALE GENOMIC DNA]</scope>
</reference>
<gene>
    <name evidence="1" type="ORF">CR9_046</name>
</gene>
<organism evidence="1 2">
    <name type="scientific">Cronobacter phage CR9</name>
    <dbReference type="NCBI Taxonomy" id="1162290"/>
    <lineage>
        <taxon>Viruses</taxon>
        <taxon>Duplodnaviria</taxon>
        <taxon>Heunggongvirae</taxon>
        <taxon>Uroviricota</taxon>
        <taxon>Caudoviricetes</taxon>
        <taxon>Vequintavirinae</taxon>
        <taxon>Certrevirus</taxon>
        <taxon>Certrevirus CR9</taxon>
    </lineage>
</organism>
<dbReference type="OrthoDB" id="28433at10239"/>
<dbReference type="Proteomes" id="UP000011829">
    <property type="component" value="Segment"/>
</dbReference>
<name>M1F3G0_9CAUD</name>
<dbReference type="RefSeq" id="YP_009015008.1">
    <property type="nucleotide sequence ID" value="NC_023717.1"/>
</dbReference>
<dbReference type="GeneID" id="18562888"/>
<dbReference type="EMBL" id="JQ691611">
    <property type="protein sequence ID" value="AFH20930.1"/>
    <property type="molecule type" value="Genomic_DNA"/>
</dbReference>
<evidence type="ECO:0000313" key="2">
    <source>
        <dbReference type="Proteomes" id="UP000011829"/>
    </source>
</evidence>
<keyword evidence="2" id="KW-1185">Reference proteome</keyword>
<proteinExistence type="predicted"/>
<dbReference type="KEGG" id="vg:18562888"/>
<sequence length="78" mass="8477">MKLVLDPSIRPEFETYHAKIDGGELGGETEVWVCKTSSSFGLNQGGEDEGCDIILLDKAGLLKLQALVNQAVELLEKD</sequence>
<accession>M1F3G0</accession>
<evidence type="ECO:0000313" key="1">
    <source>
        <dbReference type="EMBL" id="AFH20930.1"/>
    </source>
</evidence>
<protein>
    <submittedName>
        <fullName evidence="1">Uncharacterized protein</fullName>
    </submittedName>
</protein>